<feature type="domain" description="J" evidence="1">
    <location>
        <begin position="190"/>
        <end position="247"/>
    </location>
</feature>
<name>A0A7V8RFF2_9SPHN</name>
<dbReference type="EMBL" id="VDES01000002">
    <property type="protein sequence ID" value="MBA1375423.1"/>
    <property type="molecule type" value="Genomic_DNA"/>
</dbReference>
<protein>
    <submittedName>
        <fullName evidence="2">J domain-containing protein</fullName>
    </submittedName>
</protein>
<dbReference type="PRINTS" id="PR00625">
    <property type="entry name" value="JDOMAIN"/>
</dbReference>
<gene>
    <name evidence="2" type="ORF">FG486_13830</name>
</gene>
<sequence length="249" mass="27894">MGHRPLGFHRHAHLYRPLSAPWRGGLIREWRQVLADSGNSGQDGGSARRRARFHGRVEGTGRACDWAGCQEDGEFRAPPAEDSRHGSRFDGPGRYRWFCLDHIREFNERYNFFAGMSAEEIYQAQRPTAGWDRETRAFAAGAGQTPRWSDFADPLDAIGARFRQNMADRARASADNARAQQRGLSAADQNALKTLGLGADATRATIRKAYSQLVRTYHPDRNGGDRSHEKALQEVIAAYTHLRKLAAFA</sequence>
<dbReference type="PROSITE" id="PS50076">
    <property type="entry name" value="DNAJ_2"/>
    <property type="match status" value="1"/>
</dbReference>
<dbReference type="Gene3D" id="1.10.287.110">
    <property type="entry name" value="DnaJ domain"/>
    <property type="match status" value="1"/>
</dbReference>
<keyword evidence="3" id="KW-1185">Reference proteome</keyword>
<dbReference type="SMART" id="SM00271">
    <property type="entry name" value="DnaJ"/>
    <property type="match status" value="1"/>
</dbReference>
<dbReference type="InterPro" id="IPR001623">
    <property type="entry name" value="DnaJ_domain"/>
</dbReference>
<comment type="caution">
    <text evidence="2">The sequence shown here is derived from an EMBL/GenBank/DDBJ whole genome shotgun (WGS) entry which is preliminary data.</text>
</comment>
<reference evidence="2 3" key="1">
    <citation type="journal article" date="1994" name="Int. J. Syst. Bacteriol.">
        <title>Phylogenetic positions of novel aerobic, bacteriochlorophyll a-containing bacteria and description of Roseococcus thiosulfatophilus gen. nov., sp. nov., Erythromicrobium ramosum gen. nov., sp. nov., and Erythrobacter litoralis sp. nov.</title>
        <authorList>
            <person name="Yurkov V."/>
            <person name="Stackebrandt E."/>
            <person name="Holmes A."/>
            <person name="Fuerst J.A."/>
            <person name="Hugenholtz P."/>
            <person name="Golecki J."/>
            <person name="Gad'on N."/>
            <person name="Gorlenko V.M."/>
            <person name="Kompantseva E.I."/>
            <person name="Drews G."/>
        </authorList>
    </citation>
    <scope>NUCLEOTIDE SEQUENCE [LARGE SCALE GENOMIC DNA]</scope>
    <source>
        <strain evidence="2 3">KR-99</strain>
    </source>
</reference>
<dbReference type="Pfam" id="PF00226">
    <property type="entry name" value="DnaJ"/>
    <property type="match status" value="1"/>
</dbReference>
<dbReference type="SUPFAM" id="SSF46565">
    <property type="entry name" value="Chaperone J-domain"/>
    <property type="match status" value="1"/>
</dbReference>
<evidence type="ECO:0000259" key="1">
    <source>
        <dbReference type="PROSITE" id="PS50076"/>
    </source>
</evidence>
<accession>A0A7V8RFF2</accession>
<evidence type="ECO:0000313" key="3">
    <source>
        <dbReference type="Proteomes" id="UP000589292"/>
    </source>
</evidence>
<organism evidence="2 3">
    <name type="scientific">Sphingomonas ursincola</name>
    <dbReference type="NCBI Taxonomy" id="56361"/>
    <lineage>
        <taxon>Bacteria</taxon>
        <taxon>Pseudomonadati</taxon>
        <taxon>Pseudomonadota</taxon>
        <taxon>Alphaproteobacteria</taxon>
        <taxon>Sphingomonadales</taxon>
        <taxon>Sphingomonadaceae</taxon>
        <taxon>Sphingomonas</taxon>
    </lineage>
</organism>
<evidence type="ECO:0000313" key="2">
    <source>
        <dbReference type="EMBL" id="MBA1375423.1"/>
    </source>
</evidence>
<dbReference type="InterPro" id="IPR036869">
    <property type="entry name" value="J_dom_sf"/>
</dbReference>
<dbReference type="Proteomes" id="UP000589292">
    <property type="component" value="Unassembled WGS sequence"/>
</dbReference>
<proteinExistence type="predicted"/>
<dbReference type="CDD" id="cd06257">
    <property type="entry name" value="DnaJ"/>
    <property type="match status" value="1"/>
</dbReference>
<dbReference type="AlphaFoldDB" id="A0A7V8RFF2"/>